<sequence length="465" mass="50531">MTDDEMAKLGLLVSEYDASVQPPLPRYATAVMPPGLSADEALRQAPDSAAPPPPAPPPPPPRLMSGVTAATPYGGLSSAATRSPGAPPPPRRNFSTRAPRSRRDAPRMATSCSAHLHHAMEAWEHHAGGGGRPSAVGGAAEVGGGAVERGFSAATVRRHGSAWRAADGCAWQRDGRMRRAGVTSTAVARGISGEYGARRQPGRPARELGSGEEALARPSFMPSYNCWTKHGERGVMMEDNEEEEDDDMYPKYGDTGTGQAEDEEAGEAKDEEASYELGDDLRRSIPDAHREPESANEKRKLKGMLEDHQKKGQTKKGYNACTHYLDETEGAYLDKSKKVVYLEHRRFLPKRHAVRKKGKHFRGEADHWEMPDLRTGDALVDMVKDIQVLSVALRVVLPENVRVPIMKLCAFLNAISEKVLNPAIFLRDAAAVNPISGGSEDRLRHGRIIIGGLYITMPASGLMRE</sequence>
<keyword evidence="3" id="KW-1185">Reference proteome</keyword>
<dbReference type="EMBL" id="JAUUTY010000004">
    <property type="protein sequence ID" value="KAK1645756.1"/>
    <property type="molecule type" value="Genomic_DNA"/>
</dbReference>
<reference evidence="2" key="1">
    <citation type="submission" date="2023-07" db="EMBL/GenBank/DDBJ databases">
        <title>A chromosome-level genome assembly of Lolium multiflorum.</title>
        <authorList>
            <person name="Chen Y."/>
            <person name="Copetti D."/>
            <person name="Kolliker R."/>
            <person name="Studer B."/>
        </authorList>
    </citation>
    <scope>NUCLEOTIDE SEQUENCE</scope>
    <source>
        <strain evidence="2">02402/16</strain>
        <tissue evidence="2">Leaf</tissue>
    </source>
</reference>
<dbReference type="AlphaFoldDB" id="A0AAD8S4S9"/>
<feature type="region of interest" description="Disordered" evidence="1">
    <location>
        <begin position="193"/>
        <end position="214"/>
    </location>
</feature>
<comment type="caution">
    <text evidence="2">The sequence shown here is derived from an EMBL/GenBank/DDBJ whole genome shotgun (WGS) entry which is preliminary data.</text>
</comment>
<feature type="compositionally biased region" description="Pro residues" evidence="1">
    <location>
        <begin position="49"/>
        <end position="62"/>
    </location>
</feature>
<name>A0AAD8S4S9_LOLMU</name>
<evidence type="ECO:0000313" key="2">
    <source>
        <dbReference type="EMBL" id="KAK1645756.1"/>
    </source>
</evidence>
<evidence type="ECO:0000256" key="1">
    <source>
        <dbReference type="SAM" id="MobiDB-lite"/>
    </source>
</evidence>
<accession>A0AAD8S4S9</accession>
<evidence type="ECO:0000313" key="3">
    <source>
        <dbReference type="Proteomes" id="UP001231189"/>
    </source>
</evidence>
<dbReference type="InterPro" id="IPR004242">
    <property type="entry name" value="Transposase_21"/>
</dbReference>
<feature type="region of interest" description="Disordered" evidence="1">
    <location>
        <begin position="35"/>
        <end position="112"/>
    </location>
</feature>
<gene>
    <name evidence="2" type="ORF">QYE76_063561</name>
</gene>
<proteinExistence type="predicted"/>
<feature type="compositionally biased region" description="Basic and acidic residues" evidence="1">
    <location>
        <begin position="279"/>
        <end position="310"/>
    </location>
</feature>
<organism evidence="2 3">
    <name type="scientific">Lolium multiflorum</name>
    <name type="common">Italian ryegrass</name>
    <name type="synonym">Lolium perenne subsp. multiflorum</name>
    <dbReference type="NCBI Taxonomy" id="4521"/>
    <lineage>
        <taxon>Eukaryota</taxon>
        <taxon>Viridiplantae</taxon>
        <taxon>Streptophyta</taxon>
        <taxon>Embryophyta</taxon>
        <taxon>Tracheophyta</taxon>
        <taxon>Spermatophyta</taxon>
        <taxon>Magnoliopsida</taxon>
        <taxon>Liliopsida</taxon>
        <taxon>Poales</taxon>
        <taxon>Poaceae</taxon>
        <taxon>BOP clade</taxon>
        <taxon>Pooideae</taxon>
        <taxon>Poodae</taxon>
        <taxon>Poeae</taxon>
        <taxon>Poeae Chloroplast Group 2 (Poeae type)</taxon>
        <taxon>Loliodinae</taxon>
        <taxon>Loliinae</taxon>
        <taxon>Lolium</taxon>
    </lineage>
</organism>
<protein>
    <submittedName>
        <fullName evidence="2">Uncharacterized protein</fullName>
    </submittedName>
</protein>
<dbReference type="Proteomes" id="UP001231189">
    <property type="component" value="Unassembled WGS sequence"/>
</dbReference>
<feature type="region of interest" description="Disordered" evidence="1">
    <location>
        <begin position="240"/>
        <end position="312"/>
    </location>
</feature>
<dbReference type="Pfam" id="PF02992">
    <property type="entry name" value="Transposase_21"/>
    <property type="match status" value="1"/>
</dbReference>